<keyword evidence="4" id="KW-1185">Reference proteome</keyword>
<evidence type="ECO:0000313" key="4">
    <source>
        <dbReference type="Proteomes" id="UP000199120"/>
    </source>
</evidence>
<sequence length="73" mass="6979">MKTIRQARVVLTVAALVTAVSSLSACDNMTRRQRDTAIGAGVGGVAGAVIGGGALSTLGGAAVGGVIGNQVGK</sequence>
<dbReference type="InterPro" id="IPR008816">
    <property type="entry name" value="Gly_zipper_2TM_dom"/>
</dbReference>
<gene>
    <name evidence="3" type="ORF">SAMN05192542_105128</name>
</gene>
<protein>
    <submittedName>
        <fullName evidence="3">Osmotically inducible lipoprotein OsmB</fullName>
    </submittedName>
</protein>
<feature type="signal peptide" evidence="1">
    <location>
        <begin position="1"/>
        <end position="25"/>
    </location>
</feature>
<dbReference type="GO" id="GO:0019867">
    <property type="term" value="C:outer membrane"/>
    <property type="evidence" value="ECO:0007669"/>
    <property type="project" value="InterPro"/>
</dbReference>
<evidence type="ECO:0000313" key="3">
    <source>
        <dbReference type="EMBL" id="SEL13587.1"/>
    </source>
</evidence>
<accession>A0A1H7MSK4</accession>
<dbReference type="PROSITE" id="PS51257">
    <property type="entry name" value="PROKAR_LIPOPROTEIN"/>
    <property type="match status" value="1"/>
</dbReference>
<organism evidence="3 4">
    <name type="scientific">Paraburkholderia caballeronis</name>
    <dbReference type="NCBI Taxonomy" id="416943"/>
    <lineage>
        <taxon>Bacteria</taxon>
        <taxon>Pseudomonadati</taxon>
        <taxon>Pseudomonadota</taxon>
        <taxon>Betaproteobacteria</taxon>
        <taxon>Burkholderiales</taxon>
        <taxon>Burkholderiaceae</taxon>
        <taxon>Paraburkholderia</taxon>
    </lineage>
</organism>
<dbReference type="RefSeq" id="WP_090543361.1">
    <property type="nucleotide sequence ID" value="NZ_FNSR01000001.1"/>
</dbReference>
<dbReference type="AlphaFoldDB" id="A0A1H7MSK4"/>
<dbReference type="EMBL" id="FOAJ01000005">
    <property type="protein sequence ID" value="SEL13587.1"/>
    <property type="molecule type" value="Genomic_DNA"/>
</dbReference>
<dbReference type="Pfam" id="PF05433">
    <property type="entry name" value="Rick_17kDa_Anti"/>
    <property type="match status" value="1"/>
</dbReference>
<feature type="domain" description="Glycine zipper 2TM" evidence="2">
    <location>
        <begin position="35"/>
        <end position="72"/>
    </location>
</feature>
<evidence type="ECO:0000256" key="1">
    <source>
        <dbReference type="SAM" id="SignalP"/>
    </source>
</evidence>
<keyword evidence="3" id="KW-0449">Lipoprotein</keyword>
<dbReference type="Proteomes" id="UP000199120">
    <property type="component" value="Unassembled WGS sequence"/>
</dbReference>
<proteinExistence type="predicted"/>
<reference evidence="4" key="1">
    <citation type="submission" date="2016-10" db="EMBL/GenBank/DDBJ databases">
        <authorList>
            <person name="Varghese N."/>
            <person name="Submissions S."/>
        </authorList>
    </citation>
    <scope>NUCLEOTIDE SEQUENCE [LARGE SCALE GENOMIC DNA]</scope>
    <source>
        <strain evidence="4">LMG 26416</strain>
    </source>
</reference>
<keyword evidence="1" id="KW-0732">Signal</keyword>
<feature type="chain" id="PRO_5030029092" evidence="1">
    <location>
        <begin position="26"/>
        <end position="73"/>
    </location>
</feature>
<evidence type="ECO:0000259" key="2">
    <source>
        <dbReference type="Pfam" id="PF05433"/>
    </source>
</evidence>
<name>A0A1H7MSK4_9BURK</name>
<dbReference type="STRING" id="416943.SAMN05445871_1352"/>